<feature type="compositionally biased region" description="Polar residues" evidence="1">
    <location>
        <begin position="35"/>
        <end position="62"/>
    </location>
</feature>
<dbReference type="Proteomes" id="UP000241890">
    <property type="component" value="Unassembled WGS sequence"/>
</dbReference>
<keyword evidence="3" id="KW-1185">Reference proteome</keyword>
<protein>
    <submittedName>
        <fullName evidence="2">Protein SPIRAL1</fullName>
    </submittedName>
</protein>
<feature type="region of interest" description="Disordered" evidence="1">
    <location>
        <begin position="1"/>
        <end position="142"/>
    </location>
</feature>
<accession>A0A2R5GBR3</accession>
<reference evidence="2 3" key="1">
    <citation type="submission" date="2017-12" db="EMBL/GenBank/DDBJ databases">
        <title>Sequencing, de novo assembly and annotation of complete genome of a new Thraustochytrid species, strain FCC1311.</title>
        <authorList>
            <person name="Sedici K."/>
            <person name="Godart F."/>
            <person name="Aiese Cigliano R."/>
            <person name="Sanseverino W."/>
            <person name="Barakat M."/>
            <person name="Ortet P."/>
            <person name="Marechal E."/>
            <person name="Cagnac O."/>
            <person name="Amato A."/>
        </authorList>
    </citation>
    <scope>NUCLEOTIDE SEQUENCE [LARGE SCALE GENOMIC DNA]</scope>
</reference>
<dbReference type="InParanoid" id="A0A2R5GBR3"/>
<dbReference type="EMBL" id="BEYU01000041">
    <property type="protein sequence ID" value="GBG28436.1"/>
    <property type="molecule type" value="Genomic_DNA"/>
</dbReference>
<feature type="compositionally biased region" description="Basic residues" evidence="1">
    <location>
        <begin position="7"/>
        <end position="19"/>
    </location>
</feature>
<sequence>MADRSSTRTHHSSAQHHSRSQWSLGWGDEEKAPAVSSNAFASGANMNAGNVISAPSQHQQPPMQRPEQVTAAPRVEQAPEPVPIVDKTNIATTAPAPGIEKGNVSSNAFASGSNMNAGNFITDRPTTRVHAPPGGRSQITFG</sequence>
<dbReference type="AlphaFoldDB" id="A0A2R5GBR3"/>
<name>A0A2R5GBR3_9STRA</name>
<evidence type="ECO:0000313" key="2">
    <source>
        <dbReference type="EMBL" id="GBG28436.1"/>
    </source>
</evidence>
<proteinExistence type="predicted"/>
<dbReference type="OrthoDB" id="62622at2759"/>
<organism evidence="2 3">
    <name type="scientific">Hondaea fermentalgiana</name>
    <dbReference type="NCBI Taxonomy" id="2315210"/>
    <lineage>
        <taxon>Eukaryota</taxon>
        <taxon>Sar</taxon>
        <taxon>Stramenopiles</taxon>
        <taxon>Bigyra</taxon>
        <taxon>Labyrinthulomycetes</taxon>
        <taxon>Thraustochytrida</taxon>
        <taxon>Thraustochytriidae</taxon>
        <taxon>Hondaea</taxon>
    </lineage>
</organism>
<evidence type="ECO:0000256" key="1">
    <source>
        <dbReference type="SAM" id="MobiDB-lite"/>
    </source>
</evidence>
<evidence type="ECO:0000313" key="3">
    <source>
        <dbReference type="Proteomes" id="UP000241890"/>
    </source>
</evidence>
<comment type="caution">
    <text evidence="2">The sequence shown here is derived from an EMBL/GenBank/DDBJ whole genome shotgun (WGS) entry which is preliminary data.</text>
</comment>
<feature type="compositionally biased region" description="Polar residues" evidence="1">
    <location>
        <begin position="103"/>
        <end position="119"/>
    </location>
</feature>
<gene>
    <name evidence="2" type="ORF">FCC1311_046592</name>
</gene>